<reference evidence="1 2" key="1">
    <citation type="journal article" date="2024" name="Nat. Commun.">
        <title>Phylogenomics reveals the evolutionary origins of lichenization in chlorophyte algae.</title>
        <authorList>
            <person name="Puginier C."/>
            <person name="Libourel C."/>
            <person name="Otte J."/>
            <person name="Skaloud P."/>
            <person name="Haon M."/>
            <person name="Grisel S."/>
            <person name="Petersen M."/>
            <person name="Berrin J.G."/>
            <person name="Delaux P.M."/>
            <person name="Dal Grande F."/>
            <person name="Keller J."/>
        </authorList>
    </citation>
    <scope>NUCLEOTIDE SEQUENCE [LARGE SCALE GENOMIC DNA]</scope>
    <source>
        <strain evidence="1 2">SAG 2036</strain>
    </source>
</reference>
<accession>A0AAW1NVN5</accession>
<dbReference type="PANTHER" id="PTHR33977">
    <property type="entry name" value="ZINC ION BINDING PROTEIN"/>
    <property type="match status" value="1"/>
</dbReference>
<sequence length="129" mass="14650">MISLWPSLLLTGPFDARRDDLLTEDDISNMQRSLEQLQYKLDTTDAQSVHLSKCANEDLVVHYQQYRPGVRWFGQKDQPFILSIQTAFGQEMLLKHGHRSAVSIDATFGTNLYKVIPTCVSLLLCDTCS</sequence>
<dbReference type="PANTHER" id="PTHR33977:SF1">
    <property type="entry name" value="ZINC ION BINDING PROTEIN"/>
    <property type="match status" value="1"/>
</dbReference>
<keyword evidence="2" id="KW-1185">Reference proteome</keyword>
<comment type="caution">
    <text evidence="1">The sequence shown here is derived from an EMBL/GenBank/DDBJ whole genome shotgun (WGS) entry which is preliminary data.</text>
</comment>
<organism evidence="1 2">
    <name type="scientific">Symbiochloris irregularis</name>
    <dbReference type="NCBI Taxonomy" id="706552"/>
    <lineage>
        <taxon>Eukaryota</taxon>
        <taxon>Viridiplantae</taxon>
        <taxon>Chlorophyta</taxon>
        <taxon>core chlorophytes</taxon>
        <taxon>Trebouxiophyceae</taxon>
        <taxon>Trebouxiales</taxon>
        <taxon>Trebouxiaceae</taxon>
        <taxon>Symbiochloris</taxon>
    </lineage>
</organism>
<evidence type="ECO:0000313" key="1">
    <source>
        <dbReference type="EMBL" id="KAK9796322.1"/>
    </source>
</evidence>
<name>A0AAW1NVN5_9CHLO</name>
<gene>
    <name evidence="1" type="ORF">WJX73_003213</name>
</gene>
<protein>
    <submittedName>
        <fullName evidence="1">Uncharacterized protein</fullName>
    </submittedName>
</protein>
<proteinExistence type="predicted"/>
<dbReference type="EMBL" id="JALJOQ010000116">
    <property type="protein sequence ID" value="KAK9796322.1"/>
    <property type="molecule type" value="Genomic_DNA"/>
</dbReference>
<evidence type="ECO:0000313" key="2">
    <source>
        <dbReference type="Proteomes" id="UP001465755"/>
    </source>
</evidence>
<dbReference type="AlphaFoldDB" id="A0AAW1NVN5"/>
<dbReference type="Proteomes" id="UP001465755">
    <property type="component" value="Unassembled WGS sequence"/>
</dbReference>